<protein>
    <submittedName>
        <fullName evidence="1">Uncharacterized protein</fullName>
    </submittedName>
</protein>
<dbReference type="AlphaFoldDB" id="A0A223VAM5"/>
<accession>A0A223VAM5</accession>
<keyword evidence="2" id="KW-1185">Reference proteome</keyword>
<reference evidence="1 2" key="1">
    <citation type="submission" date="2017-08" db="EMBL/GenBank/DDBJ databases">
        <title>The complete genome sequence of Maribacter sp. B1, isolated from deep-sea sediment.</title>
        <authorList>
            <person name="Wu Y.-H."/>
            <person name="Cheng H."/>
            <person name="Xu X.-W."/>
        </authorList>
    </citation>
    <scope>NUCLEOTIDE SEQUENCE [LARGE SCALE GENOMIC DNA]</scope>
    <source>
        <strain evidence="1 2">B1</strain>
    </source>
</reference>
<proteinExistence type="predicted"/>
<dbReference type="EMBL" id="CP022957">
    <property type="protein sequence ID" value="ASV32347.1"/>
    <property type="molecule type" value="Genomic_DNA"/>
</dbReference>
<dbReference type="OrthoDB" id="1228870at2"/>
<sequence>MIETYLNLTVNRKTDIELIQGLLREHEIKAPIVIVEFEDRYEINFTSEYEQWELESEILKAFPEYEFTQSLGKGRKEIRIEFSRQQSSLSSDNWGRPLENPINETKYLVKRSQHKIIKFSPQVKVLLGDTDEFYYINIIGGVDKVNNRTGYLVLDDFREFDKDKETGFLKNELHETPMEAFRAGVRQINYLAESDYEEYLKVKKRNKRKKKK</sequence>
<gene>
    <name evidence="1" type="ORF">CJ263_20120</name>
</gene>
<dbReference type="Proteomes" id="UP000215244">
    <property type="component" value="Chromosome"/>
</dbReference>
<organism evidence="1 2">
    <name type="scientific">Maribacter cobaltidurans</name>
    <dbReference type="NCBI Taxonomy" id="1178778"/>
    <lineage>
        <taxon>Bacteria</taxon>
        <taxon>Pseudomonadati</taxon>
        <taxon>Bacteroidota</taxon>
        <taxon>Flavobacteriia</taxon>
        <taxon>Flavobacteriales</taxon>
        <taxon>Flavobacteriaceae</taxon>
        <taxon>Maribacter</taxon>
    </lineage>
</organism>
<evidence type="ECO:0000313" key="1">
    <source>
        <dbReference type="EMBL" id="ASV32347.1"/>
    </source>
</evidence>
<name>A0A223VAM5_9FLAO</name>
<dbReference type="RefSeq" id="WP_094998903.1">
    <property type="nucleotide sequence ID" value="NZ_BMJL01000011.1"/>
</dbReference>
<evidence type="ECO:0000313" key="2">
    <source>
        <dbReference type="Proteomes" id="UP000215244"/>
    </source>
</evidence>
<dbReference type="KEGG" id="marb:CJ263_20120"/>